<dbReference type="AlphaFoldDB" id="A0AAD2FQR2"/>
<evidence type="ECO:0000313" key="2">
    <source>
        <dbReference type="EMBL" id="CAJ1949899.1"/>
    </source>
</evidence>
<dbReference type="SUPFAM" id="SSF51182">
    <property type="entry name" value="RmlC-like cupins"/>
    <property type="match status" value="1"/>
</dbReference>
<evidence type="ECO:0000259" key="1">
    <source>
        <dbReference type="Pfam" id="PF06172"/>
    </source>
</evidence>
<sequence length="204" mass="22879">MSTMGQTGLEDCKEATKNLVVANGRAANRPDKDERRNALTSIYWVPTKKDPNLLMAENCSDHVHYYQGGLPFRYYLFDPSTGEFSTVVLGPELHKGQKLQVPVKGGIWKCGSIEQEEDADDNKSDYEYTIIGEAVAPGFDFHDFKWVTKEMLDASCNDETAHKRLASFVHKESSVIAGENKTVETAAEFYEDGTNKTQRTNDRA</sequence>
<comment type="caution">
    <text evidence="2">The sequence shown here is derived from an EMBL/GenBank/DDBJ whole genome shotgun (WGS) entry which is preliminary data.</text>
</comment>
<protein>
    <recommendedName>
        <fullName evidence="1">DUF985 domain-containing protein</fullName>
    </recommendedName>
</protein>
<dbReference type="Pfam" id="PF06172">
    <property type="entry name" value="Cupin_5"/>
    <property type="match status" value="1"/>
</dbReference>
<dbReference type="PANTHER" id="PTHR33387">
    <property type="entry name" value="RMLC-LIKE JELLY ROLL FOLD PROTEIN"/>
    <property type="match status" value="1"/>
</dbReference>
<dbReference type="InterPro" id="IPR011051">
    <property type="entry name" value="RmlC_Cupin_sf"/>
</dbReference>
<dbReference type="InterPro" id="IPR014710">
    <property type="entry name" value="RmlC-like_jellyroll"/>
</dbReference>
<dbReference type="Gene3D" id="2.60.120.10">
    <property type="entry name" value="Jelly Rolls"/>
    <property type="match status" value="1"/>
</dbReference>
<dbReference type="EMBL" id="CAKOGP040001759">
    <property type="protein sequence ID" value="CAJ1949899.1"/>
    <property type="molecule type" value="Genomic_DNA"/>
</dbReference>
<dbReference type="Proteomes" id="UP001295423">
    <property type="component" value="Unassembled WGS sequence"/>
</dbReference>
<name>A0AAD2FQR2_9STRA</name>
<reference evidence="2" key="1">
    <citation type="submission" date="2023-08" db="EMBL/GenBank/DDBJ databases">
        <authorList>
            <person name="Audoor S."/>
            <person name="Bilcke G."/>
        </authorList>
    </citation>
    <scope>NUCLEOTIDE SEQUENCE</scope>
</reference>
<organism evidence="2 3">
    <name type="scientific">Cylindrotheca closterium</name>
    <dbReference type="NCBI Taxonomy" id="2856"/>
    <lineage>
        <taxon>Eukaryota</taxon>
        <taxon>Sar</taxon>
        <taxon>Stramenopiles</taxon>
        <taxon>Ochrophyta</taxon>
        <taxon>Bacillariophyta</taxon>
        <taxon>Bacillariophyceae</taxon>
        <taxon>Bacillariophycidae</taxon>
        <taxon>Bacillariales</taxon>
        <taxon>Bacillariaceae</taxon>
        <taxon>Cylindrotheca</taxon>
    </lineage>
</organism>
<accession>A0AAD2FQR2</accession>
<dbReference type="InterPro" id="IPR009327">
    <property type="entry name" value="Cupin_DUF985"/>
</dbReference>
<dbReference type="PANTHER" id="PTHR33387:SF3">
    <property type="entry name" value="DUF985 DOMAIN-CONTAINING PROTEIN"/>
    <property type="match status" value="1"/>
</dbReference>
<proteinExistence type="predicted"/>
<gene>
    <name evidence="2" type="ORF">CYCCA115_LOCUS12321</name>
</gene>
<feature type="domain" description="DUF985" evidence="1">
    <location>
        <begin position="30"/>
        <end position="145"/>
    </location>
</feature>
<dbReference type="InterPro" id="IPR039935">
    <property type="entry name" value="YML079W-like"/>
</dbReference>
<keyword evidence="3" id="KW-1185">Reference proteome</keyword>
<evidence type="ECO:0000313" key="3">
    <source>
        <dbReference type="Proteomes" id="UP001295423"/>
    </source>
</evidence>